<accession>A0A0U1KUS2</accession>
<keyword evidence="3" id="KW-0808">Transferase</keyword>
<dbReference type="Gene3D" id="3.40.50.2000">
    <property type="entry name" value="Glycogen Phosphorylase B"/>
    <property type="match status" value="1"/>
</dbReference>
<dbReference type="GO" id="GO:0016757">
    <property type="term" value="F:glycosyltransferase activity"/>
    <property type="evidence" value="ECO:0007669"/>
    <property type="project" value="UniProtKB-KW"/>
</dbReference>
<dbReference type="Proteomes" id="UP000049855">
    <property type="component" value="Unassembled WGS sequence"/>
</dbReference>
<dbReference type="InterPro" id="IPR001296">
    <property type="entry name" value="Glyco_trans_1"/>
</dbReference>
<evidence type="ECO:0000313" key="3">
    <source>
        <dbReference type="EMBL" id="CQR71121.1"/>
    </source>
</evidence>
<evidence type="ECO:0000259" key="2">
    <source>
        <dbReference type="Pfam" id="PF00534"/>
    </source>
</evidence>
<dbReference type="PANTHER" id="PTHR46401">
    <property type="entry name" value="GLYCOSYLTRANSFERASE WBBK-RELATED"/>
    <property type="match status" value="1"/>
</dbReference>
<dbReference type="CDD" id="cd03809">
    <property type="entry name" value="GT4_MtfB-like"/>
    <property type="match status" value="1"/>
</dbReference>
<name>A0A0U1KUS2_9FIRM</name>
<protein>
    <submittedName>
        <fullName evidence="3">Mannosyltransferase</fullName>
    </submittedName>
</protein>
<dbReference type="AlphaFoldDB" id="A0A0U1KUS2"/>
<dbReference type="EMBL" id="CTRP01000003">
    <property type="protein sequence ID" value="CQR71121.1"/>
    <property type="molecule type" value="Genomic_DNA"/>
</dbReference>
<reference evidence="4" key="1">
    <citation type="submission" date="2015-03" db="EMBL/GenBank/DDBJ databases">
        <authorList>
            <person name="Nijsse Bart"/>
        </authorList>
    </citation>
    <scope>NUCLEOTIDE SEQUENCE [LARGE SCALE GENOMIC DNA]</scope>
</reference>
<evidence type="ECO:0000256" key="1">
    <source>
        <dbReference type="SAM" id="MobiDB-lite"/>
    </source>
</evidence>
<feature type="region of interest" description="Disordered" evidence="1">
    <location>
        <begin position="1"/>
        <end position="21"/>
    </location>
</feature>
<proteinExistence type="predicted"/>
<keyword evidence="3" id="KW-0328">Glycosyltransferase</keyword>
<organism evidence="3 4">
    <name type="scientific">Sporomusa ovata</name>
    <dbReference type="NCBI Taxonomy" id="2378"/>
    <lineage>
        <taxon>Bacteria</taxon>
        <taxon>Bacillati</taxon>
        <taxon>Bacillota</taxon>
        <taxon>Negativicutes</taxon>
        <taxon>Selenomonadales</taxon>
        <taxon>Sporomusaceae</taxon>
        <taxon>Sporomusa</taxon>
    </lineage>
</organism>
<keyword evidence="4" id="KW-1185">Reference proteome</keyword>
<gene>
    <name evidence="3" type="ORF">SpAn4DRAFT_2099</name>
</gene>
<dbReference type="RefSeq" id="WP_021169827.1">
    <property type="nucleotide sequence ID" value="NZ_CTRP01000003.1"/>
</dbReference>
<dbReference type="SUPFAM" id="SSF53756">
    <property type="entry name" value="UDP-Glycosyltransferase/glycogen phosphorylase"/>
    <property type="match status" value="1"/>
</dbReference>
<feature type="domain" description="Glycosyl transferase family 1" evidence="2">
    <location>
        <begin position="239"/>
        <end position="387"/>
    </location>
</feature>
<dbReference type="PANTHER" id="PTHR46401:SF9">
    <property type="entry name" value="MANNOSYLTRANSFERASE A"/>
    <property type="match status" value="1"/>
</dbReference>
<sequence length="423" mass="48226">MRIDLQEAQASNSNHNPEACAGKYYTQNQSEKKNSRQLFVDISALVQMDLKTGIHRVTRSILKELLENPPQGYRVEPIYATNFKLGYRYARNFTLRFLDCPCQRIKDAPINVAQGDVFLGLDWQPIIVFSQRNFLTDIKGFGAHVYFVVYDLLPALMPRVFANSVYTAHNRWLQTITSFDGAICISRSVADDLHEWMNNNVVDHTQPFPIGWFHLGSDIERSAPTFGLPNDAEMILSKMENHPSFLMVGTIEPRKGHSQALAAFEKLWNDNLQVNLFIVGNLGWMVNTLVNRLRNHQELGKRLFWLRNVSDEYLEKIYGAATCLLIASEGEGFGLPLVEAARRKLPIVARDIPVFREIAGQHAYYFTGLDENSLSDAIVQWMKLYEKDMVPLSGGMPVLSWAESTAHLLDVLLHGNWYIHCLH</sequence>
<dbReference type="Pfam" id="PF00534">
    <property type="entry name" value="Glycos_transf_1"/>
    <property type="match status" value="1"/>
</dbReference>
<evidence type="ECO:0000313" key="4">
    <source>
        <dbReference type="Proteomes" id="UP000049855"/>
    </source>
</evidence>